<reference evidence="8 9" key="1">
    <citation type="submission" date="2019-07" db="EMBL/GenBank/DDBJ databases">
        <authorList>
            <person name="Friedrich A."/>
            <person name="Schacherer J."/>
        </authorList>
    </citation>
    <scope>NUCLEOTIDE SEQUENCE [LARGE SCALE GENOMIC DNA]</scope>
</reference>
<evidence type="ECO:0000259" key="7">
    <source>
        <dbReference type="Pfam" id="PF04991"/>
    </source>
</evidence>
<proteinExistence type="predicted"/>
<accession>A0A7D9H3M3</accession>
<evidence type="ECO:0000313" key="8">
    <source>
        <dbReference type="EMBL" id="VUG19668.1"/>
    </source>
</evidence>
<evidence type="ECO:0000256" key="6">
    <source>
        <dbReference type="SAM" id="Phobius"/>
    </source>
</evidence>
<evidence type="ECO:0000256" key="3">
    <source>
        <dbReference type="ARBA" id="ARBA00022989"/>
    </source>
</evidence>
<organism evidence="8 9">
    <name type="scientific">Dekkera bruxellensis</name>
    <name type="common">Brettanomyces custersii</name>
    <dbReference type="NCBI Taxonomy" id="5007"/>
    <lineage>
        <taxon>Eukaryota</taxon>
        <taxon>Fungi</taxon>
        <taxon>Dikarya</taxon>
        <taxon>Ascomycota</taxon>
        <taxon>Saccharomycotina</taxon>
        <taxon>Pichiomycetes</taxon>
        <taxon>Pichiales</taxon>
        <taxon>Pichiaceae</taxon>
        <taxon>Brettanomyces</taxon>
    </lineage>
</organism>
<dbReference type="InterPro" id="IPR007074">
    <property type="entry name" value="LicD/FKTN/FKRP_NTP_transf"/>
</dbReference>
<dbReference type="GO" id="GO:0009100">
    <property type="term" value="P:glycoprotein metabolic process"/>
    <property type="evidence" value="ECO:0007669"/>
    <property type="project" value="UniProtKB-ARBA"/>
</dbReference>
<dbReference type="GO" id="GO:0016020">
    <property type="term" value="C:membrane"/>
    <property type="evidence" value="ECO:0007669"/>
    <property type="project" value="UniProtKB-SubCell"/>
</dbReference>
<dbReference type="PANTHER" id="PTHR15407:SF28">
    <property type="entry name" value="RIBITOL-5-PHOSPHATE TRANSFERASE FKTN"/>
    <property type="match status" value="1"/>
</dbReference>
<evidence type="ECO:0000256" key="1">
    <source>
        <dbReference type="ARBA" id="ARBA00004167"/>
    </source>
</evidence>
<feature type="compositionally biased region" description="Polar residues" evidence="5">
    <location>
        <begin position="1"/>
        <end position="33"/>
    </location>
</feature>
<gene>
    <name evidence="8" type="ORF">DEBR0S5_08680G</name>
</gene>
<dbReference type="InterPro" id="IPR009644">
    <property type="entry name" value="FKTN/MNN4/W02B3.4-1"/>
</dbReference>
<evidence type="ECO:0000256" key="5">
    <source>
        <dbReference type="SAM" id="MobiDB-lite"/>
    </source>
</evidence>
<comment type="subcellular location">
    <subcellularLocation>
        <location evidence="1">Membrane</location>
        <topology evidence="1">Single-pass membrane protein</topology>
    </subcellularLocation>
</comment>
<dbReference type="EMBL" id="CABFWN010000005">
    <property type="protein sequence ID" value="VUG19668.1"/>
    <property type="molecule type" value="Genomic_DNA"/>
</dbReference>
<feature type="region of interest" description="Disordered" evidence="5">
    <location>
        <begin position="1"/>
        <end position="49"/>
    </location>
</feature>
<evidence type="ECO:0000313" key="9">
    <source>
        <dbReference type="Proteomes" id="UP000478008"/>
    </source>
</evidence>
<dbReference type="AlphaFoldDB" id="A0A7D9H3M3"/>
<sequence>MGNPQYNQLSGSPSAQTSPEHSPDLEQSSGTTLSDHEGTKGGISSPRLVQTDFSIEETDENTRQGRFGHGMGLSRLISGMKRSSAGRLHFRRPRRPGSIKRVTILGLLITVMLVVFRYYHTTTVAMNQWQYHETPRNDLAKSIINLLSSSEDKLSELRLDQTILRRPERKRMSKWRLKYTMTTFDPRLPVALYVAQVADYLESHDENFDPKLELEFCWKDWTDFNKRLLPSDRYLSAHRGQPISGCAQFIEETGFSTRRACRDLSADEVAALPDPAYPRFKITGVSDPRIARDARVLMAGTYLYHEMPAPERIIFVDAASARALAVRTVESKGRQPLLDHLMAQYRQAHADTNEISIVDQMRRLNGAIDKTRMVADSAKYADLDVMRVVAERVDKQRSAVQLDSSAFEWRDGEDSVKEAAQSAVGEIERKCQDAAQGALECDPKYSTQLRLNKEVVEFADGHPKNDFPKFFHEAGYTPIGADNGAHLDWRFISSRKLPEYESKSGLHRLMRAWLRFTRTAGIDTWIAHGSLLGYYFNGLTLAWDFDHDVQVTQAALVELARKYAHSVIVDVSGSASADAAADAPAPQDALLADIGMGAYYLDVGNSFFYRAKGNGRNAIDARFIDVHTGLFIDITALAFAKERPSRRAMGKNLANEHKKFLLDNDVAEKDFRRFLMDRNNHYYLESEISPVIPALFEGERAFLPQRVLRILGREYMRYRNNWSWEEHTWRSRYRTWVPDSVCARADREGNSCSNNPEVRLDELFQREYIDRHMVMKKQLEDSGDTKIVKAPIEAQPYPKVLRPDATLMKIALERDA</sequence>
<evidence type="ECO:0000256" key="4">
    <source>
        <dbReference type="ARBA" id="ARBA00023136"/>
    </source>
</evidence>
<dbReference type="Proteomes" id="UP000478008">
    <property type="component" value="Unassembled WGS sequence"/>
</dbReference>
<keyword evidence="9" id="KW-1185">Reference proteome</keyword>
<evidence type="ECO:0000256" key="2">
    <source>
        <dbReference type="ARBA" id="ARBA00022692"/>
    </source>
</evidence>
<keyword evidence="2 6" id="KW-0812">Transmembrane</keyword>
<feature type="transmembrane region" description="Helical" evidence="6">
    <location>
        <begin position="102"/>
        <end position="120"/>
    </location>
</feature>
<dbReference type="Pfam" id="PF04991">
    <property type="entry name" value="LicD"/>
    <property type="match status" value="1"/>
</dbReference>
<dbReference type="PANTHER" id="PTHR15407">
    <property type="entry name" value="FUKUTIN-RELATED"/>
    <property type="match status" value="1"/>
</dbReference>
<name>A0A7D9H3M3_DEKBR</name>
<keyword evidence="3 6" id="KW-1133">Transmembrane helix</keyword>
<feature type="domain" description="LicD/FKTN/FKRP nucleotidyltransferase" evidence="7">
    <location>
        <begin position="518"/>
        <end position="658"/>
    </location>
</feature>
<keyword evidence="4 6" id="KW-0472">Membrane</keyword>
<protein>
    <submittedName>
        <fullName evidence="8">DEBR0S5_08680g1_1</fullName>
    </submittedName>
</protein>